<dbReference type="Proteomes" id="UP001622370">
    <property type="component" value="Unassembled WGS sequence"/>
</dbReference>
<gene>
    <name evidence="1" type="ORF">ACI76L_12060</name>
</gene>
<evidence type="ECO:0000313" key="1">
    <source>
        <dbReference type="EMBL" id="MFK8294521.1"/>
    </source>
</evidence>
<organism evidence="1 2">
    <name type="scientific">Capnocytophaga stomatis</name>
    <dbReference type="NCBI Taxonomy" id="1848904"/>
    <lineage>
        <taxon>Bacteria</taxon>
        <taxon>Pseudomonadati</taxon>
        <taxon>Bacteroidota</taxon>
        <taxon>Flavobacteriia</taxon>
        <taxon>Flavobacteriales</taxon>
        <taxon>Flavobacteriaceae</taxon>
        <taxon>Capnocytophaga</taxon>
    </lineage>
</organism>
<reference evidence="1 2" key="1">
    <citation type="journal article" date="2016" name="Sci. Rep.">
        <title>Whole genome sequencing identifies a novel species of the genus Capnocytophaga isolated from dog and cat bite wounds in humans.</title>
        <authorList>
            <person name="Zangenah S."/>
            <person name="Abbasi N."/>
            <person name="Andersson A.F."/>
            <person name="Bergman P."/>
        </authorList>
    </citation>
    <scope>NUCLEOTIDE SEQUENCE [LARGE SCALE GENOMIC DNA]</scope>
    <source>
        <strain evidence="1 2">W5</strain>
    </source>
</reference>
<protein>
    <submittedName>
        <fullName evidence="1">Uncharacterized protein</fullName>
    </submittedName>
</protein>
<comment type="caution">
    <text evidence="1">The sequence shown here is derived from an EMBL/GenBank/DDBJ whole genome shotgun (WGS) entry which is preliminary data.</text>
</comment>
<proteinExistence type="predicted"/>
<evidence type="ECO:0000313" key="2">
    <source>
        <dbReference type="Proteomes" id="UP001622370"/>
    </source>
</evidence>
<sequence length="410" mass="46953">MSYTGYSYGGEKLTVQLYDYDHFLWYDFLNLDEKIDNPKQVKVKNNRAVIEVYLKPQWKEHIDEDQGVLRTIELYWEVSCEKARPKSKTLPAKNGDYLRVRNDRDIYIKPVMSYTGYSYGVPEVYTFEGEPLPFEEIYDIQAIDKNSGDLFEEYGEGLLISGALYTGDKGLSKAARGIVLSKLEKGDLVTNKDRLVQKKNSVKTYVEYLEEGKVEYKRAVNTGTFVKGETTKGISQIKAMENHLTSSRTLYFIRDTLDVFGNFSSLVDLAKGGKDVNSVAADALGLLVKSAGVAILLSTFAKMTLDIMQTPIKEMIKDWQNDEISILNSYKYQGISKFHRYLLGRQKITTLLNDFSVEYISFQSMQRLLNGTIKKWKDLQYAYDEVAVLYINKGDYSIIDSFFVNAEKIK</sequence>
<dbReference type="EMBL" id="JBJGWJ010000013">
    <property type="protein sequence ID" value="MFK8294521.1"/>
    <property type="molecule type" value="Genomic_DNA"/>
</dbReference>
<accession>A0ABW8QDS3</accession>
<keyword evidence="2" id="KW-1185">Reference proteome</keyword>
<name>A0ABW8QDS3_9FLAO</name>
<dbReference type="RefSeq" id="WP_203967002.1">
    <property type="nucleotide sequence ID" value="NZ_BOPJ01000006.1"/>
</dbReference>